<dbReference type="Gene3D" id="2.30.110.10">
    <property type="entry name" value="Electron Transport, Fmn-binding Protein, Chain A"/>
    <property type="match status" value="1"/>
</dbReference>
<keyword evidence="1" id="KW-0560">Oxidoreductase</keyword>
<proteinExistence type="predicted"/>
<gene>
    <name evidence="3" type="ORF">N784_08735</name>
</gene>
<accession>A0A0A5G3D2</accession>
<dbReference type="RefSeq" id="WP_036835334.1">
    <property type="nucleotide sequence ID" value="NZ_AVPG01000021.1"/>
</dbReference>
<dbReference type="EMBL" id="AVPG01000021">
    <property type="protein sequence ID" value="KGX85585.1"/>
    <property type="molecule type" value="Genomic_DNA"/>
</dbReference>
<keyword evidence="4" id="KW-1185">Reference proteome</keyword>
<reference evidence="3 4" key="1">
    <citation type="submission" date="2013-08" db="EMBL/GenBank/DDBJ databases">
        <authorList>
            <person name="Huang J."/>
            <person name="Wang G."/>
        </authorList>
    </citation>
    <scope>NUCLEOTIDE SEQUENCE [LARGE SCALE GENOMIC DNA]</scope>
    <source>
        <strain evidence="3 4">JSM 072002</strain>
    </source>
</reference>
<dbReference type="GO" id="GO:0042602">
    <property type="term" value="F:riboflavin reductase (NADPH) activity"/>
    <property type="evidence" value="ECO:0007669"/>
    <property type="project" value="TreeGrafter"/>
</dbReference>
<dbReference type="Proteomes" id="UP000030401">
    <property type="component" value="Unassembled WGS sequence"/>
</dbReference>
<protein>
    <submittedName>
        <fullName evidence="3">Flavin reductase</fullName>
    </submittedName>
</protein>
<evidence type="ECO:0000313" key="3">
    <source>
        <dbReference type="EMBL" id="KGX85585.1"/>
    </source>
</evidence>
<name>A0A0A5G3D2_9BACI</name>
<dbReference type="eggNOG" id="COG1853">
    <property type="taxonomic scope" value="Bacteria"/>
</dbReference>
<dbReference type="STRING" id="1385512.N784_08735"/>
<evidence type="ECO:0000259" key="2">
    <source>
        <dbReference type="SMART" id="SM00903"/>
    </source>
</evidence>
<dbReference type="SMART" id="SM00903">
    <property type="entry name" value="Flavin_Reduct"/>
    <property type="match status" value="1"/>
</dbReference>
<dbReference type="InterPro" id="IPR012349">
    <property type="entry name" value="Split_barrel_FMN-bd"/>
</dbReference>
<dbReference type="PANTHER" id="PTHR30466">
    <property type="entry name" value="FLAVIN REDUCTASE"/>
    <property type="match status" value="1"/>
</dbReference>
<evidence type="ECO:0000313" key="4">
    <source>
        <dbReference type="Proteomes" id="UP000030401"/>
    </source>
</evidence>
<dbReference type="SUPFAM" id="SSF50475">
    <property type="entry name" value="FMN-binding split barrel"/>
    <property type="match status" value="1"/>
</dbReference>
<feature type="domain" description="Flavin reductase like" evidence="2">
    <location>
        <begin position="10"/>
        <end position="150"/>
    </location>
</feature>
<dbReference type="InterPro" id="IPR050268">
    <property type="entry name" value="NADH-dep_flavin_reductase"/>
</dbReference>
<dbReference type="AlphaFoldDB" id="A0A0A5G3D2"/>
<dbReference type="GO" id="GO:0006208">
    <property type="term" value="P:pyrimidine nucleobase catabolic process"/>
    <property type="evidence" value="ECO:0007669"/>
    <property type="project" value="TreeGrafter"/>
</dbReference>
<evidence type="ECO:0000256" key="1">
    <source>
        <dbReference type="ARBA" id="ARBA00023002"/>
    </source>
</evidence>
<comment type="caution">
    <text evidence="3">The sequence shown here is derived from an EMBL/GenBank/DDBJ whole genome shotgun (WGS) entry which is preliminary data.</text>
</comment>
<organism evidence="3 4">
    <name type="scientific">Pontibacillus litoralis JSM 072002</name>
    <dbReference type="NCBI Taxonomy" id="1385512"/>
    <lineage>
        <taxon>Bacteria</taxon>
        <taxon>Bacillati</taxon>
        <taxon>Bacillota</taxon>
        <taxon>Bacilli</taxon>
        <taxon>Bacillales</taxon>
        <taxon>Bacillaceae</taxon>
        <taxon>Pontibacillus</taxon>
    </lineage>
</organism>
<dbReference type="PANTHER" id="PTHR30466:SF1">
    <property type="entry name" value="FMN REDUCTASE (NADH) RUTF"/>
    <property type="match status" value="1"/>
</dbReference>
<dbReference type="OrthoDB" id="9792858at2"/>
<dbReference type="InterPro" id="IPR002563">
    <property type="entry name" value="Flavin_Rdtase-like_dom"/>
</dbReference>
<dbReference type="Pfam" id="PF01613">
    <property type="entry name" value="Flavin_Reduct"/>
    <property type="match status" value="1"/>
</dbReference>
<sequence length="155" mass="17061">MDDRLFKTAMSKFATGVTVITTEVNGEVHGMTANAFMSVSLDPKLIVVSVAHKARMHDYLKQSDSFAVTILSEAQQHLSTYFAGKRKEDQSVAFDRFEQLPILKDAVVNIVCSQYANHVAGDHTLFIGEVSNIQLSDQAPLAYFSGKYGTVQIAE</sequence>
<dbReference type="GO" id="GO:0010181">
    <property type="term" value="F:FMN binding"/>
    <property type="evidence" value="ECO:0007669"/>
    <property type="project" value="InterPro"/>
</dbReference>